<keyword evidence="3" id="KW-1185">Reference proteome</keyword>
<keyword evidence="1" id="KW-0472">Membrane</keyword>
<dbReference type="EMBL" id="SWBQ01000001">
    <property type="protein sequence ID" value="TKC08556.1"/>
    <property type="molecule type" value="Genomic_DNA"/>
</dbReference>
<evidence type="ECO:0000313" key="2">
    <source>
        <dbReference type="EMBL" id="TKC08556.1"/>
    </source>
</evidence>
<name>A0A4U1CMW0_9SPHI</name>
<evidence type="ECO:0000256" key="1">
    <source>
        <dbReference type="SAM" id="Phobius"/>
    </source>
</evidence>
<protein>
    <submittedName>
        <fullName evidence="2">Uncharacterized protein</fullName>
    </submittedName>
</protein>
<organism evidence="2 3">
    <name type="scientific">Pedobacter frigoris</name>
    <dbReference type="NCBI Taxonomy" id="2571272"/>
    <lineage>
        <taxon>Bacteria</taxon>
        <taxon>Pseudomonadati</taxon>
        <taxon>Bacteroidota</taxon>
        <taxon>Sphingobacteriia</taxon>
        <taxon>Sphingobacteriales</taxon>
        <taxon>Sphingobacteriaceae</taxon>
        <taxon>Pedobacter</taxon>
    </lineage>
</organism>
<proteinExistence type="predicted"/>
<keyword evidence="1" id="KW-1133">Transmembrane helix</keyword>
<gene>
    <name evidence="2" type="ORF">FA047_00185</name>
</gene>
<comment type="caution">
    <text evidence="2">The sequence shown here is derived from an EMBL/GenBank/DDBJ whole genome shotgun (WGS) entry which is preliminary data.</text>
</comment>
<keyword evidence="1" id="KW-0812">Transmembrane</keyword>
<dbReference type="Proteomes" id="UP000307244">
    <property type="component" value="Unassembled WGS sequence"/>
</dbReference>
<evidence type="ECO:0000313" key="3">
    <source>
        <dbReference type="Proteomes" id="UP000307244"/>
    </source>
</evidence>
<sequence length="238" mass="26719">MQHMQDKEFDQLFKDRFEEAEVQPSSNLWDTISAELESKPKGGLQIYWMAAAVAVMVVGIGLLMPKTEKIRLQAPVEIADIKAEDVSKPSANVVIDDTESDQSYQSTPLVIAPRLKPEGQKKTIIIMQPKVVDEHLVNKPADVKEHTPVMVKPPVPTDMPIVIASANTADQNRENEIAETERPERKGIRNVGDLVNYVVDKVDKRENKILKFNTDEDDNSSLIAINIGFIRLNSKKHK</sequence>
<reference evidence="2 3" key="1">
    <citation type="submission" date="2019-04" db="EMBL/GenBank/DDBJ databases">
        <title>Pedobacter sp. RP-3-15 sp. nov., isolated from Arctic soil.</title>
        <authorList>
            <person name="Dahal R.H."/>
            <person name="Kim D.-U."/>
        </authorList>
    </citation>
    <scope>NUCLEOTIDE SEQUENCE [LARGE SCALE GENOMIC DNA]</scope>
    <source>
        <strain evidence="2 3">RP-3-15</strain>
    </source>
</reference>
<feature type="transmembrane region" description="Helical" evidence="1">
    <location>
        <begin position="46"/>
        <end position="64"/>
    </location>
</feature>
<dbReference type="OrthoDB" id="790344at2"/>
<dbReference type="RefSeq" id="WP_136833977.1">
    <property type="nucleotide sequence ID" value="NZ_SWBQ01000001.1"/>
</dbReference>
<dbReference type="AlphaFoldDB" id="A0A4U1CMW0"/>
<accession>A0A4U1CMW0</accession>